<accession>A0AAE4WAC8</accession>
<reference evidence="4 5" key="1">
    <citation type="submission" date="2019-12" db="EMBL/GenBank/DDBJ databases">
        <title>Whole-genome sequencing of Allorhizobium vitis.</title>
        <authorList>
            <person name="Gan H.M."/>
            <person name="Szegedi E."/>
            <person name="Burr T."/>
            <person name="Savka M.A."/>
        </authorList>
    </citation>
    <scope>NUCLEOTIDE SEQUENCE [LARGE SCALE GENOMIC DNA]</scope>
    <source>
        <strain evidence="4 5">CG989</strain>
    </source>
</reference>
<dbReference type="CDD" id="cd05188">
    <property type="entry name" value="MDR"/>
    <property type="match status" value="1"/>
</dbReference>
<dbReference type="PANTHER" id="PTHR43189">
    <property type="entry name" value="ZINC-TYPE ALCOHOL DEHYDROGENASE-LIKE PROTEIN C1198.01-RELATED"/>
    <property type="match status" value="1"/>
</dbReference>
<feature type="region of interest" description="Disordered" evidence="2">
    <location>
        <begin position="1"/>
        <end position="22"/>
    </location>
</feature>
<dbReference type="Pfam" id="PF08240">
    <property type="entry name" value="ADH_N"/>
    <property type="match status" value="1"/>
</dbReference>
<dbReference type="Gene3D" id="3.40.50.720">
    <property type="entry name" value="NAD(P)-binding Rossmann-like Domain"/>
    <property type="match status" value="1"/>
</dbReference>
<name>A0AAE4WAC8_AGRVI</name>
<dbReference type="Proteomes" id="UP000436692">
    <property type="component" value="Unassembled WGS sequence"/>
</dbReference>
<evidence type="ECO:0000313" key="4">
    <source>
        <dbReference type="EMBL" id="MUZ56952.1"/>
    </source>
</evidence>
<keyword evidence="1" id="KW-0560">Oxidoreductase</keyword>
<dbReference type="InterPro" id="IPR011032">
    <property type="entry name" value="GroES-like_sf"/>
</dbReference>
<evidence type="ECO:0000259" key="3">
    <source>
        <dbReference type="Pfam" id="PF08240"/>
    </source>
</evidence>
<comment type="caution">
    <text evidence="4">The sequence shown here is derived from an EMBL/GenBank/DDBJ whole genome shotgun (WGS) entry which is preliminary data.</text>
</comment>
<dbReference type="GO" id="GO:0016491">
    <property type="term" value="F:oxidoreductase activity"/>
    <property type="evidence" value="ECO:0007669"/>
    <property type="project" value="UniProtKB-KW"/>
</dbReference>
<evidence type="ECO:0000256" key="2">
    <source>
        <dbReference type="SAM" id="MobiDB-lite"/>
    </source>
</evidence>
<dbReference type="Gene3D" id="3.90.180.10">
    <property type="entry name" value="Medium-chain alcohol dehydrogenases, catalytic domain"/>
    <property type="match status" value="1"/>
</dbReference>
<dbReference type="RefSeq" id="WP_156547176.1">
    <property type="nucleotide sequence ID" value="NZ_JABAEJ010000002.1"/>
</dbReference>
<dbReference type="EMBL" id="WPHM01000002">
    <property type="protein sequence ID" value="MUZ56952.1"/>
    <property type="molecule type" value="Genomic_DNA"/>
</dbReference>
<organism evidence="4 5">
    <name type="scientific">Agrobacterium vitis</name>
    <name type="common">Rhizobium vitis</name>
    <dbReference type="NCBI Taxonomy" id="373"/>
    <lineage>
        <taxon>Bacteria</taxon>
        <taxon>Pseudomonadati</taxon>
        <taxon>Pseudomonadota</taxon>
        <taxon>Alphaproteobacteria</taxon>
        <taxon>Hyphomicrobiales</taxon>
        <taxon>Rhizobiaceae</taxon>
        <taxon>Rhizobium/Agrobacterium group</taxon>
        <taxon>Agrobacterium</taxon>
    </lineage>
</organism>
<dbReference type="SUPFAM" id="SSF50129">
    <property type="entry name" value="GroES-like"/>
    <property type="match status" value="1"/>
</dbReference>
<dbReference type="AlphaFoldDB" id="A0AAE4WAC8"/>
<protein>
    <submittedName>
        <fullName evidence="4">Alcohol dehydrogenase catalytic domain-containing protein</fullName>
    </submittedName>
</protein>
<sequence>MTASHRAVVRANGTTSVLDRQTSTPNDHELLVAPLHVGLCGTDIQMLRGLRSDPTPVIGHEGVCRVVAVGNDAPEWITPGTLVCINPTHRDDPSFLLGHNVEGLLQERVLIPSTAVLGGLVLPLSEAMNAEIATLIEPLAVVHYALHLLAEHKPDTIVIFGDGVIGQIAARAATDILGADARIVQVHHTARGIEWSANHAVSTVHRILHDKAGAQYLANLPSNARVAVLLATPRDATLLCLDTALQNIRGELAINLLGGLPPNAASPLLPEVDLNVIRAANCAGAPNPPLRFSLSTITGKTVSLMGHRGVANRHLKGAVAELAEFPSRYQELITHVATLDEAATIMQQLATSRDRIVNGRRLIKLAVQIEPKQRRLRGDL</sequence>
<evidence type="ECO:0000256" key="1">
    <source>
        <dbReference type="ARBA" id="ARBA00023002"/>
    </source>
</evidence>
<dbReference type="PANTHER" id="PTHR43189:SF1">
    <property type="entry name" value="ZINC-TYPE ALCOHOL DEHYDROGENASE-LIKE PROTEIN C1198.01"/>
    <property type="match status" value="1"/>
</dbReference>
<feature type="domain" description="Alcohol dehydrogenase-like N-terminal" evidence="3">
    <location>
        <begin position="27"/>
        <end position="116"/>
    </location>
</feature>
<evidence type="ECO:0000313" key="5">
    <source>
        <dbReference type="Proteomes" id="UP000436692"/>
    </source>
</evidence>
<dbReference type="InterPro" id="IPR013154">
    <property type="entry name" value="ADH-like_N"/>
</dbReference>
<feature type="compositionally biased region" description="Polar residues" evidence="2">
    <location>
        <begin position="12"/>
        <end position="22"/>
    </location>
</feature>
<gene>
    <name evidence="4" type="ORF">GOZ95_05670</name>
</gene>
<proteinExistence type="predicted"/>